<sequence length="375" mass="42143">MTTMFVQLRGVVYLLVLLQCFVYVACAEDVVQDSTDIKSTEDDVDQLLNKTVATAYERIVNMSGCLSLFEDNGELCEKSAKRADVIAKNITVLREEIEGLEKGIPASGSKDEWILKNKDGIQQNIRDFDNVTLSLVDMGLLALSCREQFVDLGEDIGSLVAARERFLKVHKDKTHEKRGVMKLDERSSNANQTLFDLKERLFSEDGELKPLENVKKSMADADEAVEKLRETLEKVQVLASVSEVFKGVDFENIGGEKKDIVAKKLEEAKETAKQKYLTLVQEELVEDEKRVKEEERSSAVIKEADDVKERTQETQEEKKKEEEAGGEEEQTERAAEEARKKAEAAKRNDNSLSPALVHSSMLLLLLTVLGYTLVC</sequence>
<dbReference type="EMBL" id="NBCO01000028">
    <property type="protein sequence ID" value="ORC86479.1"/>
    <property type="molecule type" value="Genomic_DNA"/>
</dbReference>
<feature type="chain" id="PRO_5012055069" evidence="3">
    <location>
        <begin position="28"/>
        <end position="375"/>
    </location>
</feature>
<feature type="signal peptide" evidence="3">
    <location>
        <begin position="1"/>
        <end position="27"/>
    </location>
</feature>
<dbReference type="Proteomes" id="UP000192257">
    <property type="component" value="Unassembled WGS sequence"/>
</dbReference>
<evidence type="ECO:0000256" key="1">
    <source>
        <dbReference type="SAM" id="Coils"/>
    </source>
</evidence>
<evidence type="ECO:0000256" key="3">
    <source>
        <dbReference type="SAM" id="SignalP"/>
    </source>
</evidence>
<dbReference type="AlphaFoldDB" id="A0A1X0NQM2"/>
<proteinExistence type="predicted"/>
<organism evidence="4 5">
    <name type="scientific">Trypanosoma theileri</name>
    <dbReference type="NCBI Taxonomy" id="67003"/>
    <lineage>
        <taxon>Eukaryota</taxon>
        <taxon>Discoba</taxon>
        <taxon>Euglenozoa</taxon>
        <taxon>Kinetoplastea</taxon>
        <taxon>Metakinetoplastina</taxon>
        <taxon>Trypanosomatida</taxon>
        <taxon>Trypanosomatidae</taxon>
        <taxon>Trypanosoma</taxon>
    </lineage>
</organism>
<dbReference type="RefSeq" id="XP_028880545.1">
    <property type="nucleotide sequence ID" value="XM_029028226.1"/>
</dbReference>
<gene>
    <name evidence="4" type="ORF">TM35_000281950</name>
</gene>
<evidence type="ECO:0000313" key="4">
    <source>
        <dbReference type="EMBL" id="ORC86479.1"/>
    </source>
</evidence>
<evidence type="ECO:0000313" key="5">
    <source>
        <dbReference type="Proteomes" id="UP000192257"/>
    </source>
</evidence>
<dbReference type="GeneID" id="39988006"/>
<comment type="caution">
    <text evidence="4">The sequence shown here is derived from an EMBL/GenBank/DDBJ whole genome shotgun (WGS) entry which is preliminary data.</text>
</comment>
<feature type="coiled-coil region" evidence="1">
    <location>
        <begin position="211"/>
        <end position="238"/>
    </location>
</feature>
<accession>A0A1X0NQM2</accession>
<feature type="region of interest" description="Disordered" evidence="2">
    <location>
        <begin position="287"/>
        <end position="351"/>
    </location>
</feature>
<keyword evidence="5" id="KW-1185">Reference proteome</keyword>
<keyword evidence="3" id="KW-0732">Signal</keyword>
<dbReference type="VEuPathDB" id="TriTrypDB:TM35_000281950"/>
<keyword evidence="1" id="KW-0175">Coiled coil</keyword>
<reference evidence="4 5" key="1">
    <citation type="submission" date="2017-03" db="EMBL/GenBank/DDBJ databases">
        <title>An alternative strategy for trypanosome survival in the mammalian bloodstream revealed through genome and transcriptome analysis of the ubiquitous bovine parasite Trypanosoma (Megatrypanum) theileri.</title>
        <authorList>
            <person name="Kelly S."/>
            <person name="Ivens A."/>
            <person name="Mott A."/>
            <person name="O'Neill E."/>
            <person name="Emms D."/>
            <person name="Macleod O."/>
            <person name="Voorheis P."/>
            <person name="Matthews J."/>
            <person name="Matthews K."/>
            <person name="Carrington M."/>
        </authorList>
    </citation>
    <scope>NUCLEOTIDE SEQUENCE [LARGE SCALE GENOMIC DNA]</scope>
    <source>
        <strain evidence="4">Edinburgh</strain>
    </source>
</reference>
<feature type="compositionally biased region" description="Basic and acidic residues" evidence="2">
    <location>
        <begin position="331"/>
        <end position="349"/>
    </location>
</feature>
<protein>
    <submittedName>
        <fullName evidence="4">Uncharacterized protein</fullName>
    </submittedName>
</protein>
<name>A0A1X0NQM2_9TRYP</name>
<evidence type="ECO:0000256" key="2">
    <source>
        <dbReference type="SAM" id="MobiDB-lite"/>
    </source>
</evidence>
<feature type="compositionally biased region" description="Basic and acidic residues" evidence="2">
    <location>
        <begin position="287"/>
        <end position="323"/>
    </location>
</feature>